<dbReference type="InterPro" id="IPR016181">
    <property type="entry name" value="Acyl_CoA_acyltransferase"/>
</dbReference>
<organism evidence="3 4">
    <name type="scientific">Gaetbulibacter aestuarii</name>
    <dbReference type="NCBI Taxonomy" id="1502358"/>
    <lineage>
        <taxon>Bacteria</taxon>
        <taxon>Pseudomonadati</taxon>
        <taxon>Bacteroidota</taxon>
        <taxon>Flavobacteriia</taxon>
        <taxon>Flavobacteriales</taxon>
        <taxon>Flavobacteriaceae</taxon>
        <taxon>Gaetbulibacter</taxon>
    </lineage>
</organism>
<proteinExistence type="predicted"/>
<dbReference type="InterPro" id="IPR000182">
    <property type="entry name" value="GNAT_dom"/>
</dbReference>
<gene>
    <name evidence="3" type="ORF">V8G58_12600</name>
</gene>
<evidence type="ECO:0000259" key="2">
    <source>
        <dbReference type="PROSITE" id="PS51186"/>
    </source>
</evidence>
<dbReference type="SUPFAM" id="SSF55729">
    <property type="entry name" value="Acyl-CoA N-acyltransferases (Nat)"/>
    <property type="match status" value="1"/>
</dbReference>
<keyword evidence="4" id="KW-1185">Reference proteome</keyword>
<dbReference type="PROSITE" id="PS51186">
    <property type="entry name" value="GNAT"/>
    <property type="match status" value="1"/>
</dbReference>
<keyword evidence="1" id="KW-0808">Transferase</keyword>
<dbReference type="EMBL" id="JBAWKB010000004">
    <property type="protein sequence ID" value="MFH6772775.1"/>
    <property type="molecule type" value="Genomic_DNA"/>
</dbReference>
<name>A0ABW7N1E5_9FLAO</name>
<dbReference type="Gene3D" id="3.40.630.30">
    <property type="match status" value="1"/>
</dbReference>
<evidence type="ECO:0000313" key="3">
    <source>
        <dbReference type="EMBL" id="MFH6772775.1"/>
    </source>
</evidence>
<accession>A0ABW7N1E5</accession>
<dbReference type="PANTHER" id="PTHR13947">
    <property type="entry name" value="GNAT FAMILY N-ACETYLTRANSFERASE"/>
    <property type="match status" value="1"/>
</dbReference>
<reference evidence="3 4" key="1">
    <citation type="submission" date="2024-02" db="EMBL/GenBank/DDBJ databases">
        <title>A Gaetbulibacter species isolated from tidal flats and genomic insights of their niches.</title>
        <authorList>
            <person name="Ye Y."/>
        </authorList>
    </citation>
    <scope>NUCLEOTIDE SEQUENCE [LARGE SCALE GENOMIC DNA]</scope>
    <source>
        <strain evidence="3 4">KYW382</strain>
    </source>
</reference>
<protein>
    <submittedName>
        <fullName evidence="3">GNAT family N-acetyltransferase</fullName>
    </submittedName>
</protein>
<dbReference type="Proteomes" id="UP001610100">
    <property type="component" value="Unassembled WGS sequence"/>
</dbReference>
<dbReference type="CDD" id="cd04301">
    <property type="entry name" value="NAT_SF"/>
    <property type="match status" value="1"/>
</dbReference>
<dbReference type="InterPro" id="IPR050769">
    <property type="entry name" value="NAT_camello-type"/>
</dbReference>
<comment type="caution">
    <text evidence="3">The sequence shown here is derived from an EMBL/GenBank/DDBJ whole genome shotgun (WGS) entry which is preliminary data.</text>
</comment>
<dbReference type="PANTHER" id="PTHR13947:SF37">
    <property type="entry name" value="LD18367P"/>
    <property type="match status" value="1"/>
</dbReference>
<evidence type="ECO:0000256" key="1">
    <source>
        <dbReference type="ARBA" id="ARBA00022679"/>
    </source>
</evidence>
<feature type="domain" description="N-acetyltransferase" evidence="2">
    <location>
        <begin position="3"/>
        <end position="154"/>
    </location>
</feature>
<dbReference type="RefSeq" id="WP_344741765.1">
    <property type="nucleotide sequence ID" value="NZ_BAABAY010000006.1"/>
</dbReference>
<sequence>MEINIVSYQPQLAKAFYDLNIEWLKHFFYVEAYDEEVLSKPEKYIINKGGHIFFASRKDTILGTAALMPLKGTDAFELTKMGVSPKYRGLQIGQKLMQHCIDFAKNNNMTKLIIYSNTILENAIHIYKKYGFKEIPVEPDVAYERCNIKLELPL</sequence>
<dbReference type="Pfam" id="PF00583">
    <property type="entry name" value="Acetyltransf_1"/>
    <property type="match status" value="1"/>
</dbReference>
<evidence type="ECO:0000313" key="4">
    <source>
        <dbReference type="Proteomes" id="UP001610100"/>
    </source>
</evidence>